<evidence type="ECO:0000313" key="8">
    <source>
        <dbReference type="Xenbase" id="XB-GENE-29082383"/>
    </source>
</evidence>
<protein>
    <submittedName>
        <fullName evidence="7">Protein S100-G</fullName>
    </submittedName>
</protein>
<dbReference type="Proteomes" id="UP000008143">
    <property type="component" value="Chromosome 8"/>
</dbReference>
<comment type="similarity">
    <text evidence="1">Belongs to the S-100 family.</text>
</comment>
<name>A0A1B8XWB9_XENTR</name>
<dbReference type="CDD" id="cd00213">
    <property type="entry name" value="S-100"/>
    <property type="match status" value="1"/>
</dbReference>
<reference evidence="5" key="1">
    <citation type="submission" date="2009-11" db="EMBL/GenBank/DDBJ databases">
        <authorList>
            <consortium name="US DOE Joint Genome Institute (JGI-PGF)"/>
            <person name="Ottilar R."/>
            <person name="Schmutz J."/>
            <person name="Salamov A."/>
            <person name="Cheng J.F."/>
            <person name="Lucas S."/>
            <person name="Pitluck S."/>
            <person name="Gundlach H."/>
            <person name="Guo Y."/>
            <person name="Haberer G."/>
            <person name="Nasrallah J."/>
            <person name="Mayer K.F.X."/>
            <person name="van de Peer Y."/>
            <person name="Weigel D."/>
            <person name="Grigoriev I.V."/>
        </authorList>
    </citation>
    <scope>NUCLEOTIDE SEQUENCE</scope>
    <source>
        <strain evidence="5">Nigerian</strain>
    </source>
</reference>
<dbReference type="SMART" id="SM01394">
    <property type="entry name" value="S_100"/>
    <property type="match status" value="1"/>
</dbReference>
<evidence type="ECO:0000256" key="3">
    <source>
        <dbReference type="ARBA" id="ARBA00022837"/>
    </source>
</evidence>
<evidence type="ECO:0000256" key="2">
    <source>
        <dbReference type="ARBA" id="ARBA00022723"/>
    </source>
</evidence>
<feature type="domain" description="EF-hand" evidence="4">
    <location>
        <begin position="51"/>
        <end position="86"/>
    </location>
</feature>
<dbReference type="InterPro" id="IPR002048">
    <property type="entry name" value="EF_hand_dom"/>
</dbReference>
<dbReference type="InterPro" id="IPR011992">
    <property type="entry name" value="EF-hand-dom_pair"/>
</dbReference>
<dbReference type="RefSeq" id="XP_002942723.1">
    <property type="nucleotide sequence ID" value="XM_002942677.5"/>
</dbReference>
<dbReference type="SUPFAM" id="SSF47473">
    <property type="entry name" value="EF-hand"/>
    <property type="match status" value="1"/>
</dbReference>
<proteinExistence type="inferred from homology"/>
<dbReference type="Xenbase" id="XB-GENE-29082383">
    <property type="gene designation" value="LOC100494786"/>
</dbReference>
<dbReference type="Pfam" id="PF01023">
    <property type="entry name" value="S_100"/>
    <property type="match status" value="1"/>
</dbReference>
<reference evidence="7" key="4">
    <citation type="submission" date="2025-04" db="UniProtKB">
        <authorList>
            <consortium name="RefSeq"/>
        </authorList>
    </citation>
    <scope>IDENTIFICATION</scope>
    <source>
        <strain evidence="7">Nigerian</strain>
        <tissue evidence="7">Liver and blood</tissue>
    </source>
</reference>
<dbReference type="KEGG" id="xtr:100494786"/>
<dbReference type="EMBL" id="KV461043">
    <property type="protein sequence ID" value="OCA14970.1"/>
    <property type="molecule type" value="Genomic_DNA"/>
</dbReference>
<dbReference type="PROSITE" id="PS00018">
    <property type="entry name" value="EF_HAND_1"/>
    <property type="match status" value="1"/>
</dbReference>
<dbReference type="GeneID" id="100494786"/>
<dbReference type="OrthoDB" id="8881129at2759"/>
<dbReference type="InterPro" id="IPR018247">
    <property type="entry name" value="EF_Hand_1_Ca_BS"/>
</dbReference>
<dbReference type="PANTHER" id="PTHR11639:SF134">
    <property type="entry name" value="PROTEIN S100-A1-RELATED"/>
    <property type="match status" value="1"/>
</dbReference>
<dbReference type="InterPro" id="IPR034325">
    <property type="entry name" value="S-100_dom"/>
</dbReference>
<dbReference type="PANTHER" id="PTHR11639">
    <property type="entry name" value="S100 CALCIUM-BINDING PROTEIN"/>
    <property type="match status" value="1"/>
</dbReference>
<dbReference type="GO" id="GO:0046914">
    <property type="term" value="F:transition metal ion binding"/>
    <property type="evidence" value="ECO:0007669"/>
    <property type="project" value="InterPro"/>
</dbReference>
<dbReference type="OMA" id="YCYISIS"/>
<keyword evidence="6" id="KW-1185">Reference proteome</keyword>
<dbReference type="AlphaFoldDB" id="A0A1B8XWB9"/>
<dbReference type="InterPro" id="IPR013787">
    <property type="entry name" value="S100_Ca-bd_sub"/>
</dbReference>
<keyword evidence="2" id="KW-0479">Metal-binding</keyword>
<sequence>MASCPKSTLEKSICDLVETFRRYAGADGVLDPNELRNMAMKEFPTLCESDQKDSIMKDVFQQMDMDNDNKVSFKEFALFYCFISISLADLMYKCK</sequence>
<evidence type="ECO:0000313" key="6">
    <source>
        <dbReference type="Proteomes" id="UP000008143"/>
    </source>
</evidence>
<dbReference type="Pfam" id="PF13202">
    <property type="entry name" value="EF-hand_5"/>
    <property type="match status" value="1"/>
</dbReference>
<dbReference type="GO" id="GO:0005509">
    <property type="term" value="F:calcium ion binding"/>
    <property type="evidence" value="ECO:0007669"/>
    <property type="project" value="InterPro"/>
</dbReference>
<reference evidence="5" key="2">
    <citation type="journal article" date="2010" name="Science">
        <title>The genome of the Western clawed frog Xenopus tropicalis.</title>
        <authorList>
            <person name="Hellsten U."/>
            <person name="Harland R.M."/>
            <person name="Gilchrist M.J."/>
            <person name="Hendrix D."/>
            <person name="Jurka J."/>
            <person name="Kapitonov V."/>
            <person name="Ovcharenko I."/>
            <person name="Putnam N.H."/>
            <person name="Shu S."/>
            <person name="Taher L."/>
            <person name="Blitz I.L."/>
            <person name="Blumberg B."/>
            <person name="Dichmann D.S."/>
            <person name="Dubchak I."/>
            <person name="Amaya E."/>
            <person name="Detter J.C."/>
            <person name="Fletcher R."/>
            <person name="Gerhard D.S."/>
            <person name="Goodstein D."/>
            <person name="Graves T."/>
            <person name="Grigoriev I.V."/>
            <person name="Grimwood J."/>
            <person name="Kawashima T."/>
            <person name="Lindquist E."/>
            <person name="Lucas S.M."/>
            <person name="Mead P.E."/>
            <person name="Mitros T."/>
            <person name="Ogino H."/>
            <person name="Ohta Y."/>
            <person name="Poliakov A.V."/>
            <person name="Pollet N."/>
            <person name="Robert J."/>
            <person name="Salamov A."/>
            <person name="Sater A.K."/>
            <person name="Schmutz J."/>
            <person name="Terry A."/>
            <person name="Vize P.D."/>
            <person name="Warren W.C."/>
            <person name="Wells D."/>
            <person name="Wills A."/>
            <person name="Wilson R.K."/>
            <person name="Zimmerman L.B."/>
            <person name="Zorn A.M."/>
            <person name="Grainger R."/>
            <person name="Grammer T."/>
            <person name="Khokha M.K."/>
            <person name="Richardson P.M."/>
            <person name="Rokhsar D.S."/>
        </authorList>
    </citation>
    <scope>NUCLEOTIDE SEQUENCE [LARGE SCALE GENOMIC DNA]</scope>
    <source>
        <strain evidence="5">Nigerian</strain>
    </source>
</reference>
<evidence type="ECO:0000313" key="7">
    <source>
        <dbReference type="RefSeq" id="XP_002942723.1"/>
    </source>
</evidence>
<keyword evidence="3" id="KW-0106">Calcium</keyword>
<gene>
    <name evidence="7 8" type="primary">LOC100494786</name>
    <name evidence="5" type="ORF">XENTR_v90030840mg</name>
</gene>
<evidence type="ECO:0000259" key="4">
    <source>
        <dbReference type="PROSITE" id="PS50222"/>
    </source>
</evidence>
<dbReference type="AGR" id="Xenbase:XB-GENE-29082383"/>
<reference evidence="5" key="3">
    <citation type="submission" date="2016-05" db="EMBL/GenBank/DDBJ databases">
        <title>WGS assembly of Xenopus tropicalis.</title>
        <authorList>
            <person name="Sessions A."/>
            <person name="Jenkins J."/>
            <person name="Mitros T."/>
            <person name="Lyons J.T."/>
            <person name="Dichmann D.S."/>
            <person name="Robert J."/>
            <person name="Harland R.M."/>
            <person name="Rokhsar D.S."/>
        </authorList>
    </citation>
    <scope>NUCLEOTIDE SEQUENCE</scope>
    <source>
        <strain evidence="5">Nigerian</strain>
    </source>
</reference>
<evidence type="ECO:0000256" key="1">
    <source>
        <dbReference type="ARBA" id="ARBA00007323"/>
    </source>
</evidence>
<organism evidence="5">
    <name type="scientific">Xenopus tropicalis</name>
    <name type="common">Western clawed frog</name>
    <name type="synonym">Silurana tropicalis</name>
    <dbReference type="NCBI Taxonomy" id="8364"/>
    <lineage>
        <taxon>Eukaryota</taxon>
        <taxon>Metazoa</taxon>
        <taxon>Chordata</taxon>
        <taxon>Craniata</taxon>
        <taxon>Vertebrata</taxon>
        <taxon>Euteleostomi</taxon>
        <taxon>Amphibia</taxon>
        <taxon>Batrachia</taxon>
        <taxon>Anura</taxon>
        <taxon>Pipoidea</taxon>
        <taxon>Pipidae</taxon>
        <taxon>Xenopodinae</taxon>
        <taxon>Xenopus</taxon>
        <taxon>Silurana</taxon>
    </lineage>
</organism>
<evidence type="ECO:0000313" key="5">
    <source>
        <dbReference type="EMBL" id="OCA14970.1"/>
    </source>
</evidence>
<dbReference type="PROSITE" id="PS50222">
    <property type="entry name" value="EF_HAND_2"/>
    <property type="match status" value="1"/>
</dbReference>
<accession>A0A1B8XWB9</accession>
<dbReference type="Gene3D" id="1.10.238.10">
    <property type="entry name" value="EF-hand"/>
    <property type="match status" value="1"/>
</dbReference>